<dbReference type="RefSeq" id="WP_273234572.1">
    <property type="nucleotide sequence ID" value="NZ_QFOH01000032.1"/>
</dbReference>
<accession>A0A2W5CPX9</accession>
<dbReference type="SUPFAM" id="SSF51679">
    <property type="entry name" value="Bacterial luciferase-like"/>
    <property type="match status" value="1"/>
</dbReference>
<sequence>MSLNVFWFLPTHGDGRYLGSANQARAVDQAYLQQIAQAAEKLGYGGVLIPTGRSCEDSWIVASSLIPVTRTLKFLVALRPATFSVTANVRMAATLDRLSGGRLLVNVVAGGDSSDLEADGNFLGHDERYDHADEFLSVWKKLFAGETVDFDGKHIQVKGARQIFPALQQPHPPLFFGGSSPAAHEVAAEHVDLYISWGETPDEVAKKFADIRRRAAALGRSVRFGVRLHVIVRETEQEAWQAADRLISHLDDDTIARAQASLARMDSHGQQRMQELNNGKRGDLVVSPNLWAGVGLVRGGAGTALVGSPQQVADRLLEYAELGADTFVLSGYPHLEEAYRFAELVFPLLPLPLREKLGANLISPFGEAIANDQLPLRAAQS</sequence>
<dbReference type="Pfam" id="PF00296">
    <property type="entry name" value="Bac_luciferase"/>
    <property type="match status" value="1"/>
</dbReference>
<dbReference type="InterPro" id="IPR050172">
    <property type="entry name" value="SsuD_RutA_monooxygenase"/>
</dbReference>
<evidence type="ECO:0000313" key="9">
    <source>
        <dbReference type="EMBL" id="PZP21241.1"/>
    </source>
</evidence>
<evidence type="ECO:0000256" key="2">
    <source>
        <dbReference type="ARBA" id="ARBA00012113"/>
    </source>
</evidence>
<dbReference type="PANTHER" id="PTHR42847">
    <property type="entry name" value="ALKANESULFONATE MONOOXYGENASE"/>
    <property type="match status" value="1"/>
</dbReference>
<evidence type="ECO:0000256" key="3">
    <source>
        <dbReference type="ARBA" id="ARBA00022630"/>
    </source>
</evidence>
<comment type="function">
    <text evidence="7">Catalyzes the desulfonation of aliphatic sulfonates.</text>
</comment>
<proteinExistence type="inferred from homology"/>
<comment type="similarity">
    <text evidence="1 7">Belongs to the SsuD family.</text>
</comment>
<evidence type="ECO:0000256" key="1">
    <source>
        <dbReference type="ARBA" id="ARBA00007044"/>
    </source>
</evidence>
<dbReference type="GO" id="GO:0008726">
    <property type="term" value="F:alkanesulfonate monooxygenase activity"/>
    <property type="evidence" value="ECO:0007669"/>
    <property type="project" value="UniProtKB-UniRule"/>
</dbReference>
<dbReference type="InterPro" id="IPR011251">
    <property type="entry name" value="Luciferase-like_dom"/>
</dbReference>
<dbReference type="Gene3D" id="3.20.20.30">
    <property type="entry name" value="Luciferase-like domain"/>
    <property type="match status" value="1"/>
</dbReference>
<feature type="domain" description="Luciferase-like" evidence="8">
    <location>
        <begin position="5"/>
        <end position="325"/>
    </location>
</feature>
<dbReference type="NCBIfam" id="TIGR03565">
    <property type="entry name" value="alk_sulf_monoox"/>
    <property type="match status" value="1"/>
</dbReference>
<dbReference type="CDD" id="cd01094">
    <property type="entry name" value="Alkanesulfonate_monoxygenase"/>
    <property type="match status" value="1"/>
</dbReference>
<dbReference type="InterPro" id="IPR019911">
    <property type="entry name" value="Alkanesulphonate_mOase_FMN-dep"/>
</dbReference>
<dbReference type="AlphaFoldDB" id="A0A2W5CPX9"/>
<dbReference type="EMBL" id="QFOH01000032">
    <property type="protein sequence ID" value="PZP21241.1"/>
    <property type="molecule type" value="Genomic_DNA"/>
</dbReference>
<evidence type="ECO:0000256" key="6">
    <source>
        <dbReference type="ARBA" id="ARBA00023033"/>
    </source>
</evidence>
<protein>
    <recommendedName>
        <fullName evidence="2 7">Alkanesulfonate monooxygenase</fullName>
        <ecNumber evidence="2 7">1.14.14.5</ecNumber>
    </recommendedName>
    <alternativeName>
        <fullName evidence="7">FMNH2-dependent aliphatic sulfonate monooxygenase</fullName>
    </alternativeName>
</protein>
<dbReference type="GO" id="GO:0046306">
    <property type="term" value="P:alkanesulfonate catabolic process"/>
    <property type="evidence" value="ECO:0007669"/>
    <property type="project" value="TreeGrafter"/>
</dbReference>
<evidence type="ECO:0000256" key="4">
    <source>
        <dbReference type="ARBA" id="ARBA00022643"/>
    </source>
</evidence>
<evidence type="ECO:0000313" key="10">
    <source>
        <dbReference type="Proteomes" id="UP000249198"/>
    </source>
</evidence>
<dbReference type="PANTHER" id="PTHR42847:SF4">
    <property type="entry name" value="ALKANESULFONATE MONOOXYGENASE-RELATED"/>
    <property type="match status" value="1"/>
</dbReference>
<keyword evidence="6 7" id="KW-0503">Monooxygenase</keyword>
<name>A0A2W5CPX9_9PSED</name>
<comment type="catalytic activity">
    <reaction evidence="7">
        <text>an alkanesulfonate + FMNH2 + O2 = an aldehyde + FMN + sulfite + H2O + 2 H(+)</text>
        <dbReference type="Rhea" id="RHEA:23064"/>
        <dbReference type="ChEBI" id="CHEBI:15377"/>
        <dbReference type="ChEBI" id="CHEBI:15378"/>
        <dbReference type="ChEBI" id="CHEBI:15379"/>
        <dbReference type="ChEBI" id="CHEBI:17359"/>
        <dbReference type="ChEBI" id="CHEBI:17478"/>
        <dbReference type="ChEBI" id="CHEBI:57618"/>
        <dbReference type="ChEBI" id="CHEBI:58210"/>
        <dbReference type="ChEBI" id="CHEBI:134249"/>
        <dbReference type="EC" id="1.14.14.5"/>
    </reaction>
</comment>
<dbReference type="Proteomes" id="UP000249198">
    <property type="component" value="Unassembled WGS sequence"/>
</dbReference>
<comment type="caution">
    <text evidence="9">The sequence shown here is derived from an EMBL/GenBank/DDBJ whole genome shotgun (WGS) entry which is preliminary data.</text>
</comment>
<gene>
    <name evidence="7 9" type="primary">ssuD</name>
    <name evidence="9" type="ORF">DI599_19810</name>
</gene>
<dbReference type="NCBIfam" id="NF001939">
    <property type="entry name" value="PRK00719.1"/>
    <property type="match status" value="1"/>
</dbReference>
<evidence type="ECO:0000256" key="5">
    <source>
        <dbReference type="ARBA" id="ARBA00023002"/>
    </source>
</evidence>
<dbReference type="HAMAP" id="MF_01229">
    <property type="entry name" value="Alkanesulf_monooxygen"/>
    <property type="match status" value="1"/>
</dbReference>
<dbReference type="EC" id="1.14.14.5" evidence="2 7"/>
<evidence type="ECO:0000256" key="7">
    <source>
        <dbReference type="HAMAP-Rule" id="MF_01229"/>
    </source>
</evidence>
<keyword evidence="5 7" id="KW-0560">Oxidoreductase</keyword>
<evidence type="ECO:0000259" key="8">
    <source>
        <dbReference type="Pfam" id="PF00296"/>
    </source>
</evidence>
<keyword evidence="3 7" id="KW-0285">Flavoprotein</keyword>
<dbReference type="InterPro" id="IPR036661">
    <property type="entry name" value="Luciferase-like_sf"/>
</dbReference>
<organism evidence="9 10">
    <name type="scientific">Pseudomonas kuykendallii</name>
    <dbReference type="NCBI Taxonomy" id="1007099"/>
    <lineage>
        <taxon>Bacteria</taxon>
        <taxon>Pseudomonadati</taxon>
        <taxon>Pseudomonadota</taxon>
        <taxon>Gammaproteobacteria</taxon>
        <taxon>Pseudomonadales</taxon>
        <taxon>Pseudomonadaceae</taxon>
        <taxon>Pseudomonas</taxon>
    </lineage>
</organism>
<reference evidence="9 10" key="1">
    <citation type="submission" date="2017-08" db="EMBL/GenBank/DDBJ databases">
        <title>Infants hospitalized years apart are colonized by the same room-sourced microbial strains.</title>
        <authorList>
            <person name="Brooks B."/>
            <person name="Olm M.R."/>
            <person name="Firek B.A."/>
            <person name="Baker R."/>
            <person name="Thomas B.C."/>
            <person name="Morowitz M.J."/>
            <person name="Banfield J.F."/>
        </authorList>
    </citation>
    <scope>NUCLEOTIDE SEQUENCE [LARGE SCALE GENOMIC DNA]</scope>
    <source>
        <strain evidence="9">S2_009_000_R2_77</strain>
    </source>
</reference>
<keyword evidence="4 7" id="KW-0288">FMN</keyword>